<dbReference type="AlphaFoldDB" id="A0A4U0SPU3"/>
<protein>
    <submittedName>
        <fullName evidence="1">Fic family toxin-antitoxin system, toxin component</fullName>
    </submittedName>
</protein>
<reference evidence="1 2" key="1">
    <citation type="submission" date="2019-04" db="EMBL/GenBank/DDBJ databases">
        <title>Streptomyces oryziradicis sp. nov., a novel actinomycete isolated from rhizosphere soil of rice (Oryza sativa L.).</title>
        <authorList>
            <person name="Li C."/>
        </authorList>
    </citation>
    <scope>NUCLEOTIDE SEQUENCE [LARGE SCALE GENOMIC DNA]</scope>
    <source>
        <strain evidence="1 2">NEAU-C40</strain>
    </source>
</reference>
<comment type="caution">
    <text evidence="1">The sequence shown here is derived from an EMBL/GenBank/DDBJ whole genome shotgun (WGS) entry which is preliminary data.</text>
</comment>
<dbReference type="OrthoDB" id="4295590at2"/>
<name>A0A4U0SPU3_9ACTN</name>
<sequence>MSNEVDLAWILQVVEKAGVGDMAPDDLGVAVAAVERHKAELMGRPIYNGVFVRAAALAHTLSLRWLERSNTTVAISCALRFMIEAGAPVAPDKDGIAEFVAELGRPDCTVSSIADVLRRWRR</sequence>
<evidence type="ECO:0000313" key="1">
    <source>
        <dbReference type="EMBL" id="TKA10221.1"/>
    </source>
</evidence>
<dbReference type="RefSeq" id="WP_136725037.1">
    <property type="nucleotide sequence ID" value="NZ_SUMC01000016.1"/>
</dbReference>
<proteinExistence type="predicted"/>
<dbReference type="Proteomes" id="UP000305778">
    <property type="component" value="Unassembled WGS sequence"/>
</dbReference>
<keyword evidence="2" id="KW-1185">Reference proteome</keyword>
<gene>
    <name evidence="1" type="ORF">FCI23_18650</name>
</gene>
<dbReference type="EMBL" id="SUMC01000016">
    <property type="protein sequence ID" value="TKA10221.1"/>
    <property type="molecule type" value="Genomic_DNA"/>
</dbReference>
<accession>A0A4U0SPU3</accession>
<evidence type="ECO:0000313" key="2">
    <source>
        <dbReference type="Proteomes" id="UP000305778"/>
    </source>
</evidence>
<organism evidence="1 2">
    <name type="scientific">Actinacidiphila oryziradicis</name>
    <dbReference type="NCBI Taxonomy" id="2571141"/>
    <lineage>
        <taxon>Bacteria</taxon>
        <taxon>Bacillati</taxon>
        <taxon>Actinomycetota</taxon>
        <taxon>Actinomycetes</taxon>
        <taxon>Kitasatosporales</taxon>
        <taxon>Streptomycetaceae</taxon>
        <taxon>Actinacidiphila</taxon>
    </lineage>
</organism>